<gene>
    <name evidence="3" type="ORF">SS37A_12480</name>
</gene>
<evidence type="ECO:0000313" key="3">
    <source>
        <dbReference type="EMBL" id="BDV33719.1"/>
    </source>
</evidence>
<dbReference type="InterPro" id="IPR021754">
    <property type="entry name" value="DUF3320"/>
</dbReference>
<dbReference type="Pfam" id="PF18741">
    <property type="entry name" value="MTES_1575"/>
    <property type="match status" value="1"/>
</dbReference>
<feature type="domain" description="DUF3320" evidence="1">
    <location>
        <begin position="137"/>
        <end position="173"/>
    </location>
</feature>
<evidence type="ECO:0000259" key="1">
    <source>
        <dbReference type="Pfam" id="PF11784"/>
    </source>
</evidence>
<protein>
    <recommendedName>
        <fullName evidence="5">DUF559 domain-containing protein</fullName>
    </recommendedName>
</protein>
<organism evidence="3 4">
    <name type="scientific">Methylocystis iwaonis</name>
    <dbReference type="NCBI Taxonomy" id="2885079"/>
    <lineage>
        <taxon>Bacteria</taxon>
        <taxon>Pseudomonadati</taxon>
        <taxon>Pseudomonadota</taxon>
        <taxon>Alphaproteobacteria</taxon>
        <taxon>Hyphomicrobiales</taxon>
        <taxon>Methylocystaceae</taxon>
        <taxon>Methylocystis</taxon>
    </lineage>
</organism>
<proteinExistence type="predicted"/>
<dbReference type="EMBL" id="AP027142">
    <property type="protein sequence ID" value="BDV33719.1"/>
    <property type="molecule type" value="Genomic_DNA"/>
</dbReference>
<dbReference type="SUPFAM" id="SSF52980">
    <property type="entry name" value="Restriction endonuclease-like"/>
    <property type="match status" value="1"/>
</dbReference>
<dbReference type="RefSeq" id="WP_281931220.1">
    <property type="nucleotide sequence ID" value="NZ_AP027142.1"/>
</dbReference>
<dbReference type="InterPro" id="IPR011335">
    <property type="entry name" value="Restrct_endonuc-II-like"/>
</dbReference>
<feature type="domain" description="Restriction endonuclease type II-like" evidence="2">
    <location>
        <begin position="14"/>
        <end position="74"/>
    </location>
</feature>
<dbReference type="Gene3D" id="3.40.960.10">
    <property type="entry name" value="VSR Endonuclease"/>
    <property type="match status" value="1"/>
</dbReference>
<dbReference type="Proteomes" id="UP001317629">
    <property type="component" value="Chromosome"/>
</dbReference>
<evidence type="ECO:0000259" key="2">
    <source>
        <dbReference type="Pfam" id="PF18741"/>
    </source>
</evidence>
<keyword evidence="4" id="KW-1185">Reference proteome</keyword>
<sequence>MSRDADGEEHYGSRNYLLGIECDGAPYHDSRSARDRDRLRQAVLENRGWTIHRVWSADWFQRPAEQLDLIIAKIQSGKEEHDATAVRTARAAPVDIVTIEREDVTEIGFVPVGEESQSSSDAYIEAVLSRPSNWAGELHEAPIGILIALVEEAVRIEGPVHSDEVVSRLRHFADDKRKLLELLEPVSHAAERLDWLKEIAPGRTARAAIQKRYGGSCKACFR</sequence>
<evidence type="ECO:0008006" key="5">
    <source>
        <dbReference type="Google" id="ProtNLM"/>
    </source>
</evidence>
<evidence type="ECO:0000313" key="4">
    <source>
        <dbReference type="Proteomes" id="UP001317629"/>
    </source>
</evidence>
<name>A0ABM8E6Y4_9HYPH</name>
<reference evidence="3 4" key="1">
    <citation type="journal article" date="2023" name="Int. J. Syst. Evol. Microbiol.">
        <title>Methylocystis iwaonis sp. nov., a type II methane-oxidizing bacterium from surface soil of a rice paddy field in Japan, and emended description of the genus Methylocystis (ex Whittenbury et al. 1970) Bowman et al. 1993.</title>
        <authorList>
            <person name="Kaise H."/>
            <person name="Sawadogo J.B."/>
            <person name="Alam M.S."/>
            <person name="Ueno C."/>
            <person name="Dianou D."/>
            <person name="Shinjo R."/>
            <person name="Asakawa S."/>
        </authorList>
    </citation>
    <scope>NUCLEOTIDE SEQUENCE [LARGE SCALE GENOMIC DNA]</scope>
    <source>
        <strain evidence="3 4">SS37A-Re</strain>
    </source>
</reference>
<dbReference type="Pfam" id="PF11784">
    <property type="entry name" value="DUF3320"/>
    <property type="match status" value="1"/>
</dbReference>
<dbReference type="InterPro" id="IPR049468">
    <property type="entry name" value="Restrct_endonuc-II-like_dom"/>
</dbReference>
<accession>A0ABM8E6Y4</accession>